<protein>
    <submittedName>
        <fullName evidence="6">LysR family transcriptional regulator</fullName>
    </submittedName>
</protein>
<dbReference type="InterPro" id="IPR036390">
    <property type="entry name" value="WH_DNA-bd_sf"/>
</dbReference>
<dbReference type="InterPro" id="IPR005119">
    <property type="entry name" value="LysR_subst-bd"/>
</dbReference>
<dbReference type="PRINTS" id="PR00039">
    <property type="entry name" value="HTHLYSR"/>
</dbReference>
<evidence type="ECO:0000259" key="5">
    <source>
        <dbReference type="PROSITE" id="PS50931"/>
    </source>
</evidence>
<gene>
    <name evidence="6" type="ORF">JQX08_03315</name>
</gene>
<sequence>MTVKQLRAFLAVAQSLSFAQACERLHLSQPALSLAIKNLEESLGGPLLLRTTRSVALTAEGELLLPIARRLLADWDNTEELLRQHFTLQLGQVAIAAMPSFAGNLLPVALKGFRERHPKVNVAVHDVINEQVVEMVRNRRVELGVAFEPGNLDGIDFQPLYTDRFVAVVPADSPLAARNEVDWAQLLEEHFIALQRPSAVRLLLEESIAAQHGKLRVAFESHQLVTVGRMVAQGLGVSAVPSLCIQQMQELGARCVALSAPVVEQRVGLLSLQGHRLSAAAQALAETLRALVDRQP</sequence>
<accession>A0ABS2I9P9</accession>
<dbReference type="InterPro" id="IPR050950">
    <property type="entry name" value="HTH-type_LysR_regulators"/>
</dbReference>
<feature type="domain" description="HTH lysR-type" evidence="5">
    <location>
        <begin position="1"/>
        <end position="58"/>
    </location>
</feature>
<evidence type="ECO:0000313" key="7">
    <source>
        <dbReference type="Proteomes" id="UP000717995"/>
    </source>
</evidence>
<dbReference type="Gene3D" id="1.10.10.10">
    <property type="entry name" value="Winged helix-like DNA-binding domain superfamily/Winged helix DNA-binding domain"/>
    <property type="match status" value="1"/>
</dbReference>
<dbReference type="SUPFAM" id="SSF53850">
    <property type="entry name" value="Periplasmic binding protein-like II"/>
    <property type="match status" value="1"/>
</dbReference>
<evidence type="ECO:0000313" key="6">
    <source>
        <dbReference type="EMBL" id="MBM7059725.1"/>
    </source>
</evidence>
<reference evidence="6 7" key="1">
    <citation type="submission" date="2021-02" db="EMBL/GenBank/DDBJ databases">
        <authorList>
            <person name="Lee D.-H."/>
        </authorList>
    </citation>
    <scope>NUCLEOTIDE SEQUENCE [LARGE SCALE GENOMIC DNA]</scope>
    <source>
        <strain evidence="6 7">UL073</strain>
    </source>
</reference>
<name>A0ABS2I9P9_9GAMM</name>
<proteinExistence type="inferred from homology"/>
<evidence type="ECO:0000256" key="3">
    <source>
        <dbReference type="ARBA" id="ARBA00023125"/>
    </source>
</evidence>
<evidence type="ECO:0000256" key="4">
    <source>
        <dbReference type="ARBA" id="ARBA00023163"/>
    </source>
</evidence>
<keyword evidence="7" id="KW-1185">Reference proteome</keyword>
<keyword evidence="3" id="KW-0238">DNA-binding</keyword>
<dbReference type="RefSeq" id="WP_204914691.1">
    <property type="nucleotide sequence ID" value="NZ_JAFEUP010000001.1"/>
</dbReference>
<evidence type="ECO:0000256" key="2">
    <source>
        <dbReference type="ARBA" id="ARBA00023015"/>
    </source>
</evidence>
<dbReference type="InterPro" id="IPR036388">
    <property type="entry name" value="WH-like_DNA-bd_sf"/>
</dbReference>
<dbReference type="PANTHER" id="PTHR30419">
    <property type="entry name" value="HTH-TYPE TRANSCRIPTIONAL REGULATOR YBHD"/>
    <property type="match status" value="1"/>
</dbReference>
<dbReference type="PANTHER" id="PTHR30419:SF30">
    <property type="entry name" value="LYSR FAMILY TRANSCRIPTIONAL REGULATOR"/>
    <property type="match status" value="1"/>
</dbReference>
<evidence type="ECO:0000256" key="1">
    <source>
        <dbReference type="ARBA" id="ARBA00009437"/>
    </source>
</evidence>
<dbReference type="PROSITE" id="PS51257">
    <property type="entry name" value="PROKAR_LIPOPROTEIN"/>
    <property type="match status" value="1"/>
</dbReference>
<dbReference type="Pfam" id="PF00126">
    <property type="entry name" value="HTH_1"/>
    <property type="match status" value="1"/>
</dbReference>
<dbReference type="Proteomes" id="UP000717995">
    <property type="component" value="Unassembled WGS sequence"/>
</dbReference>
<dbReference type="PROSITE" id="PS50931">
    <property type="entry name" value="HTH_LYSR"/>
    <property type="match status" value="1"/>
</dbReference>
<dbReference type="EMBL" id="JAFEUP010000001">
    <property type="protein sequence ID" value="MBM7059725.1"/>
    <property type="molecule type" value="Genomic_DNA"/>
</dbReference>
<dbReference type="CDD" id="cd08440">
    <property type="entry name" value="PBP2_LTTR_like_4"/>
    <property type="match status" value="1"/>
</dbReference>
<dbReference type="Gene3D" id="3.40.190.290">
    <property type="match status" value="1"/>
</dbReference>
<dbReference type="SUPFAM" id="SSF46785">
    <property type="entry name" value="Winged helix' DNA-binding domain"/>
    <property type="match status" value="1"/>
</dbReference>
<dbReference type="InterPro" id="IPR000847">
    <property type="entry name" value="LysR_HTH_N"/>
</dbReference>
<organism evidence="6 7">
    <name type="scientific">Zestomonas insulae</name>
    <dbReference type="NCBI Taxonomy" id="2809017"/>
    <lineage>
        <taxon>Bacteria</taxon>
        <taxon>Pseudomonadati</taxon>
        <taxon>Pseudomonadota</taxon>
        <taxon>Gammaproteobacteria</taxon>
        <taxon>Pseudomonadales</taxon>
        <taxon>Pseudomonadaceae</taxon>
        <taxon>Zestomonas</taxon>
    </lineage>
</organism>
<comment type="similarity">
    <text evidence="1">Belongs to the LysR transcriptional regulatory family.</text>
</comment>
<dbReference type="Pfam" id="PF03466">
    <property type="entry name" value="LysR_substrate"/>
    <property type="match status" value="1"/>
</dbReference>
<keyword evidence="2" id="KW-0805">Transcription regulation</keyword>
<keyword evidence="4" id="KW-0804">Transcription</keyword>
<comment type="caution">
    <text evidence="6">The sequence shown here is derived from an EMBL/GenBank/DDBJ whole genome shotgun (WGS) entry which is preliminary data.</text>
</comment>